<sequence>MAIILSLSLFLLAIFWILLHNYRRKQPPLPPGPLALPIVGSLPFLDPELHSYFAGLAQIYGPIFSLRLGSKLGVVITSPSLAKEVLKDNDVTFANRDVPAAARALAYGGSSDIVWNPYGPEWRMLRKVSVREMLCGATLDAVYGLRREEFRRTVRYLYSCVGSPVNIGEQMFLAQLNVITSMMWGGTVGGEDRASLGAEFRRLVAEATTLLGTPNVSDFIPGLARFDLQGVEKRMKVCARRFDEMFDALIDHRRQMDGKGELKANEEEKRDFLQILLKLKDDADAERPFTIAHVKAILMDMVVGGTETASNTVEYAMAEMLNKPEVMRKVQQELDTVIGKDNIVEEFHTLKLPYLNAVVKETLRLHAVLPLLVPHCPSQSCTVGGYTIPKGSRVFINVWAIHRDPSFWPNPSEFDPERFMNNKYDYGGNDFTYLPFGSGRRICAGKSMAERMMLFSLATLLHTFDWKLPNGENLDLSEKFGIVLKKKTPLLATPLPRLCNPVLYE</sequence>
<keyword evidence="2" id="KW-0503">Monooxygenase</keyword>
<accession>A0AAD3SDW2</accession>
<keyword evidence="1 2" id="KW-0408">Iron</keyword>
<keyword evidence="1 2" id="KW-0349">Heme</keyword>
<evidence type="ECO:0000256" key="2">
    <source>
        <dbReference type="RuleBase" id="RU000461"/>
    </source>
</evidence>
<comment type="cofactor">
    <cofactor evidence="1">
        <name>heme</name>
        <dbReference type="ChEBI" id="CHEBI:30413"/>
    </cofactor>
</comment>
<organism evidence="3 4">
    <name type="scientific">Nepenthes gracilis</name>
    <name type="common">Slender pitcher plant</name>
    <dbReference type="NCBI Taxonomy" id="150966"/>
    <lineage>
        <taxon>Eukaryota</taxon>
        <taxon>Viridiplantae</taxon>
        <taxon>Streptophyta</taxon>
        <taxon>Embryophyta</taxon>
        <taxon>Tracheophyta</taxon>
        <taxon>Spermatophyta</taxon>
        <taxon>Magnoliopsida</taxon>
        <taxon>eudicotyledons</taxon>
        <taxon>Gunneridae</taxon>
        <taxon>Pentapetalae</taxon>
        <taxon>Caryophyllales</taxon>
        <taxon>Nepenthaceae</taxon>
        <taxon>Nepenthes</taxon>
    </lineage>
</organism>
<evidence type="ECO:0000256" key="1">
    <source>
        <dbReference type="PIRSR" id="PIRSR602401-1"/>
    </source>
</evidence>
<dbReference type="InterPro" id="IPR002401">
    <property type="entry name" value="Cyt_P450_E_grp-I"/>
</dbReference>
<reference evidence="3" key="1">
    <citation type="submission" date="2023-05" db="EMBL/GenBank/DDBJ databases">
        <title>Nepenthes gracilis genome sequencing.</title>
        <authorList>
            <person name="Fukushima K."/>
        </authorList>
    </citation>
    <scope>NUCLEOTIDE SEQUENCE</scope>
    <source>
        <strain evidence="3">SING2019-196</strain>
    </source>
</reference>
<dbReference type="InterPro" id="IPR036396">
    <property type="entry name" value="Cyt_P450_sf"/>
</dbReference>
<dbReference type="FunFam" id="1.10.630.10:FF:000067">
    <property type="entry name" value="Cytochrome P450 - like protein"/>
    <property type="match status" value="1"/>
</dbReference>
<evidence type="ECO:0000313" key="4">
    <source>
        <dbReference type="Proteomes" id="UP001279734"/>
    </source>
</evidence>
<feature type="binding site" description="axial binding residue" evidence="1">
    <location>
        <position position="443"/>
    </location>
    <ligand>
        <name>heme</name>
        <dbReference type="ChEBI" id="CHEBI:30413"/>
    </ligand>
    <ligandPart>
        <name>Fe</name>
        <dbReference type="ChEBI" id="CHEBI:18248"/>
    </ligandPart>
</feature>
<dbReference type="Proteomes" id="UP001279734">
    <property type="component" value="Unassembled WGS sequence"/>
</dbReference>
<dbReference type="PROSITE" id="PS00086">
    <property type="entry name" value="CYTOCHROME_P450"/>
    <property type="match status" value="1"/>
</dbReference>
<protein>
    <recommendedName>
        <fullName evidence="5">Cytochrome P450</fullName>
    </recommendedName>
</protein>
<dbReference type="InterPro" id="IPR001128">
    <property type="entry name" value="Cyt_P450"/>
</dbReference>
<dbReference type="GO" id="GO:0016705">
    <property type="term" value="F:oxidoreductase activity, acting on paired donors, with incorporation or reduction of molecular oxygen"/>
    <property type="evidence" value="ECO:0007669"/>
    <property type="project" value="InterPro"/>
</dbReference>
<dbReference type="GO" id="GO:0020037">
    <property type="term" value="F:heme binding"/>
    <property type="evidence" value="ECO:0007669"/>
    <property type="project" value="InterPro"/>
</dbReference>
<dbReference type="Gene3D" id="1.10.630.10">
    <property type="entry name" value="Cytochrome P450"/>
    <property type="match status" value="1"/>
</dbReference>
<evidence type="ECO:0000313" key="3">
    <source>
        <dbReference type="EMBL" id="GMH09500.1"/>
    </source>
</evidence>
<dbReference type="PRINTS" id="PR00385">
    <property type="entry name" value="P450"/>
</dbReference>
<comment type="caution">
    <text evidence="3">The sequence shown here is derived from an EMBL/GenBank/DDBJ whole genome shotgun (WGS) entry which is preliminary data.</text>
</comment>
<comment type="similarity">
    <text evidence="2">Belongs to the cytochrome P450 family.</text>
</comment>
<proteinExistence type="inferred from homology"/>
<dbReference type="CDD" id="cd11073">
    <property type="entry name" value="CYP76-like"/>
    <property type="match status" value="1"/>
</dbReference>
<dbReference type="Pfam" id="PF00067">
    <property type="entry name" value="p450"/>
    <property type="match status" value="1"/>
</dbReference>
<keyword evidence="2" id="KW-0560">Oxidoreductase</keyword>
<dbReference type="SUPFAM" id="SSF48264">
    <property type="entry name" value="Cytochrome P450"/>
    <property type="match status" value="1"/>
</dbReference>
<keyword evidence="1 2" id="KW-0479">Metal-binding</keyword>
<name>A0AAD3SDW2_NEPGR</name>
<gene>
    <name evidence="3" type="ORF">Nepgr_011341</name>
</gene>
<dbReference type="GO" id="GO:0004497">
    <property type="term" value="F:monooxygenase activity"/>
    <property type="evidence" value="ECO:0007669"/>
    <property type="project" value="UniProtKB-KW"/>
</dbReference>
<dbReference type="PANTHER" id="PTHR47951:SF3">
    <property type="entry name" value="CYTOCHROME P450, FAMILY 706, SUBFAMILY A, POLYPEPTIDE 4"/>
    <property type="match status" value="1"/>
</dbReference>
<dbReference type="GO" id="GO:0005506">
    <property type="term" value="F:iron ion binding"/>
    <property type="evidence" value="ECO:0007669"/>
    <property type="project" value="InterPro"/>
</dbReference>
<keyword evidence="4" id="KW-1185">Reference proteome</keyword>
<dbReference type="EMBL" id="BSYO01000009">
    <property type="protein sequence ID" value="GMH09500.1"/>
    <property type="molecule type" value="Genomic_DNA"/>
</dbReference>
<dbReference type="PRINTS" id="PR00463">
    <property type="entry name" value="EP450I"/>
</dbReference>
<evidence type="ECO:0008006" key="5">
    <source>
        <dbReference type="Google" id="ProtNLM"/>
    </source>
</evidence>
<dbReference type="AlphaFoldDB" id="A0AAD3SDW2"/>
<dbReference type="PANTHER" id="PTHR47951">
    <property type="entry name" value="OS08G0547900 PROTEIN"/>
    <property type="match status" value="1"/>
</dbReference>
<dbReference type="InterPro" id="IPR017972">
    <property type="entry name" value="Cyt_P450_CS"/>
</dbReference>